<evidence type="ECO:0000256" key="5">
    <source>
        <dbReference type="ARBA" id="ARBA00023302"/>
    </source>
</evidence>
<comment type="caution">
    <text evidence="7">The sequence shown here is derived from an EMBL/GenBank/DDBJ whole genome shotgun (WGS) entry which is preliminary data.</text>
</comment>
<evidence type="ECO:0000313" key="8">
    <source>
        <dbReference type="Proteomes" id="UP000218231"/>
    </source>
</evidence>
<dbReference type="OrthoDB" id="37886at2759"/>
<keyword evidence="4 6" id="KW-0041">Annexin</keyword>
<organism evidence="7 8">
    <name type="scientific">Diploscapter pachys</name>
    <dbReference type="NCBI Taxonomy" id="2018661"/>
    <lineage>
        <taxon>Eukaryota</taxon>
        <taxon>Metazoa</taxon>
        <taxon>Ecdysozoa</taxon>
        <taxon>Nematoda</taxon>
        <taxon>Chromadorea</taxon>
        <taxon>Rhabditida</taxon>
        <taxon>Rhabditina</taxon>
        <taxon>Rhabditomorpha</taxon>
        <taxon>Rhabditoidea</taxon>
        <taxon>Rhabditidae</taxon>
        <taxon>Diploscapter</taxon>
    </lineage>
</organism>
<dbReference type="FunFam" id="1.10.220.10:FF:000001">
    <property type="entry name" value="Annexin"/>
    <property type="match status" value="1"/>
</dbReference>
<evidence type="ECO:0000256" key="2">
    <source>
        <dbReference type="ARBA" id="ARBA00022737"/>
    </source>
</evidence>
<dbReference type="Proteomes" id="UP000218231">
    <property type="component" value="Unassembled WGS sequence"/>
</dbReference>
<keyword evidence="3 6" id="KW-0106">Calcium</keyword>
<dbReference type="GO" id="GO:0005544">
    <property type="term" value="F:calcium-dependent phospholipid binding"/>
    <property type="evidence" value="ECO:0007669"/>
    <property type="project" value="UniProtKB-KW"/>
</dbReference>
<dbReference type="GO" id="GO:0005509">
    <property type="term" value="F:calcium ion binding"/>
    <property type="evidence" value="ECO:0007669"/>
    <property type="project" value="InterPro"/>
</dbReference>
<dbReference type="SUPFAM" id="SSF47874">
    <property type="entry name" value="Annexin"/>
    <property type="match status" value="1"/>
</dbReference>
<dbReference type="GO" id="GO:0001786">
    <property type="term" value="F:phosphatidylserine binding"/>
    <property type="evidence" value="ECO:0007669"/>
    <property type="project" value="TreeGrafter"/>
</dbReference>
<dbReference type="Gene3D" id="1.10.220.10">
    <property type="entry name" value="Annexin"/>
    <property type="match status" value="4"/>
</dbReference>
<evidence type="ECO:0000256" key="6">
    <source>
        <dbReference type="RuleBase" id="RU003540"/>
    </source>
</evidence>
<keyword evidence="5 6" id="KW-0111">Calcium/phospholipid-binding</keyword>
<dbReference type="FunFam" id="1.10.220.10:FF:000002">
    <property type="entry name" value="Annexin"/>
    <property type="match status" value="1"/>
</dbReference>
<keyword evidence="2 6" id="KW-0677">Repeat</keyword>
<accession>A0A2A2JDA7</accession>
<dbReference type="InterPro" id="IPR018502">
    <property type="entry name" value="Annexin_repeat"/>
</dbReference>
<dbReference type="GO" id="GO:0005886">
    <property type="term" value="C:plasma membrane"/>
    <property type="evidence" value="ECO:0007669"/>
    <property type="project" value="TreeGrafter"/>
</dbReference>
<dbReference type="GO" id="GO:0005737">
    <property type="term" value="C:cytoplasm"/>
    <property type="evidence" value="ECO:0007669"/>
    <property type="project" value="TreeGrafter"/>
</dbReference>
<dbReference type="InterPro" id="IPR018252">
    <property type="entry name" value="Annexin_repeat_CS"/>
</dbReference>
<dbReference type="FunFam" id="1.10.220.10:FF:000003">
    <property type="entry name" value="Annexin"/>
    <property type="match status" value="1"/>
</dbReference>
<dbReference type="GO" id="GO:0012506">
    <property type="term" value="C:vesicle membrane"/>
    <property type="evidence" value="ECO:0007669"/>
    <property type="project" value="TreeGrafter"/>
</dbReference>
<dbReference type="PROSITE" id="PS51897">
    <property type="entry name" value="ANNEXIN_2"/>
    <property type="match status" value="3"/>
</dbReference>
<dbReference type="InterPro" id="IPR001464">
    <property type="entry name" value="Annexin"/>
</dbReference>
<reference evidence="7 8" key="1">
    <citation type="journal article" date="2017" name="Curr. Biol.">
        <title>Genome architecture and evolution of a unichromosomal asexual nematode.</title>
        <authorList>
            <person name="Fradin H."/>
            <person name="Zegar C."/>
            <person name="Gutwein M."/>
            <person name="Lucas J."/>
            <person name="Kovtun M."/>
            <person name="Corcoran D."/>
            <person name="Baugh L.R."/>
            <person name="Kiontke K."/>
            <person name="Gunsalus K."/>
            <person name="Fitch D.H."/>
            <person name="Piano F."/>
        </authorList>
    </citation>
    <scope>NUCLEOTIDE SEQUENCE [LARGE SCALE GENOMIC DNA]</scope>
    <source>
        <strain evidence="7">PF1309</strain>
    </source>
</reference>
<evidence type="ECO:0000256" key="4">
    <source>
        <dbReference type="ARBA" id="ARBA00023216"/>
    </source>
</evidence>
<dbReference type="STRING" id="2018661.A0A2A2JDA7"/>
<dbReference type="PRINTS" id="PR00196">
    <property type="entry name" value="ANNEXIN"/>
</dbReference>
<dbReference type="PANTHER" id="PTHR10502:SF97">
    <property type="entry name" value="ANNEXIN"/>
    <property type="match status" value="1"/>
</dbReference>
<dbReference type="AlphaFoldDB" id="A0A2A2JDA7"/>
<dbReference type="PROSITE" id="PS00223">
    <property type="entry name" value="ANNEXIN_1"/>
    <property type="match status" value="2"/>
</dbReference>
<evidence type="ECO:0000256" key="3">
    <source>
        <dbReference type="ARBA" id="ARBA00022837"/>
    </source>
</evidence>
<dbReference type="Pfam" id="PF00191">
    <property type="entry name" value="Annexin"/>
    <property type="match status" value="4"/>
</dbReference>
<gene>
    <name evidence="7" type="ORF">WR25_16318</name>
</gene>
<dbReference type="SMART" id="SM00335">
    <property type="entry name" value="ANX"/>
    <property type="match status" value="4"/>
</dbReference>
<dbReference type="PANTHER" id="PTHR10502">
    <property type="entry name" value="ANNEXIN"/>
    <property type="match status" value="1"/>
</dbReference>
<protein>
    <recommendedName>
        <fullName evidence="6">Annexin</fullName>
    </recommendedName>
</protein>
<dbReference type="InterPro" id="IPR037104">
    <property type="entry name" value="Annexin_sf"/>
</dbReference>
<proteinExistence type="inferred from homology"/>
<dbReference type="GO" id="GO:0005634">
    <property type="term" value="C:nucleus"/>
    <property type="evidence" value="ECO:0007669"/>
    <property type="project" value="TreeGrafter"/>
</dbReference>
<dbReference type="EMBL" id="LIAE01010517">
    <property type="protein sequence ID" value="PAV59512.1"/>
    <property type="molecule type" value="Genomic_DNA"/>
</dbReference>
<evidence type="ECO:0000313" key="7">
    <source>
        <dbReference type="EMBL" id="PAV59512.1"/>
    </source>
</evidence>
<evidence type="ECO:0000256" key="1">
    <source>
        <dbReference type="ARBA" id="ARBA00007831"/>
    </source>
</evidence>
<name>A0A2A2JDA7_9BILA</name>
<comment type="similarity">
    <text evidence="1 6">Belongs to the annexin family.</text>
</comment>
<keyword evidence="8" id="KW-1185">Reference proteome</keyword>
<sequence length="322" mass="36212">MNSPYATILDNRDFNPVAWAEKIDRLLRDGKKEDVAYMLASISNKQRQMLREPYNTKYGKDIVAALDKKFSGDLETLVFALMDTPLEYDVKQLKGAMKGLGTDEHTLIEIICSRTPDQLRAIRAAYEREYNKQLDKEVASETSGEFKELLVNLVDGSRDASQDTNDAAAHDDAVRLYADGKGKLSAKEEHSNFLKILATRNQKQLRKIFAEYERLSGGPLEKAINKEFKGDLAASYLAIVRASSDKQAFFASQIYAAMKGLGTKDNDLIRAIVTRSEVDLTLIQEEYLKSYNKSLAEAVKSETSGTYRDTLLQILHGNREFA</sequence>
<comment type="domain">
    <text evidence="6">A pair of annexin repeats may form one binding site for calcium and phospholipid.</text>
</comment>